<evidence type="ECO:0000256" key="21">
    <source>
        <dbReference type="PIRNR" id="PIRNR001563"/>
    </source>
</evidence>
<dbReference type="GO" id="GO:0004326">
    <property type="term" value="F:tetrahydrofolylpolyglutamate synthase activity"/>
    <property type="evidence" value="ECO:0007669"/>
    <property type="project" value="UniProtKB-EC"/>
</dbReference>
<dbReference type="InterPro" id="IPR001645">
    <property type="entry name" value="Folylpolyglutamate_synth"/>
</dbReference>
<evidence type="ECO:0000256" key="14">
    <source>
        <dbReference type="ARBA" id="ARBA00030048"/>
    </source>
</evidence>
<evidence type="ECO:0000259" key="22">
    <source>
        <dbReference type="Pfam" id="PF02875"/>
    </source>
</evidence>
<evidence type="ECO:0000313" key="24">
    <source>
        <dbReference type="EMBL" id="MBU3849386.1"/>
    </source>
</evidence>
<protein>
    <recommendedName>
        <fullName evidence="7">Dihydrofolate synthase/folylpolyglutamate synthase</fullName>
        <ecNumber evidence="5">6.3.2.12</ecNumber>
        <ecNumber evidence="6">6.3.2.17</ecNumber>
    </recommendedName>
    <alternativeName>
        <fullName evidence="16">Folylpoly-gamma-glutamate synthetase-dihydrofolate synthetase</fullName>
    </alternativeName>
    <alternativeName>
        <fullName evidence="14">Folylpolyglutamate synthetase</fullName>
    </alternativeName>
    <alternativeName>
        <fullName evidence="15">Tetrahydrofolylpolyglutamate synthase</fullName>
    </alternativeName>
</protein>
<proteinExistence type="inferred from homology"/>
<evidence type="ECO:0000256" key="7">
    <source>
        <dbReference type="ARBA" id="ARBA00019357"/>
    </source>
</evidence>
<dbReference type="PIRSF" id="PIRSF001563">
    <property type="entry name" value="Folylpolyglu_synth"/>
    <property type="match status" value="1"/>
</dbReference>
<dbReference type="SUPFAM" id="SSF53244">
    <property type="entry name" value="MurD-like peptide ligases, peptide-binding domain"/>
    <property type="match status" value="1"/>
</dbReference>
<dbReference type="PANTHER" id="PTHR11136">
    <property type="entry name" value="FOLYLPOLYGLUTAMATE SYNTHASE-RELATED"/>
    <property type="match status" value="1"/>
</dbReference>
<dbReference type="EC" id="6.3.2.17" evidence="6"/>
<dbReference type="PANTHER" id="PTHR11136:SF0">
    <property type="entry name" value="DIHYDROFOLATE SYNTHETASE-RELATED"/>
    <property type="match status" value="1"/>
</dbReference>
<comment type="similarity">
    <text evidence="4 21">Belongs to the folylpolyglutamate synthase family.</text>
</comment>
<evidence type="ECO:0000256" key="9">
    <source>
        <dbReference type="ARBA" id="ARBA00022723"/>
    </source>
</evidence>
<organism evidence="24 25">
    <name type="scientific">Candidatus Treponema excrementipullorum</name>
    <dbReference type="NCBI Taxonomy" id="2838768"/>
    <lineage>
        <taxon>Bacteria</taxon>
        <taxon>Pseudomonadati</taxon>
        <taxon>Spirochaetota</taxon>
        <taxon>Spirochaetia</taxon>
        <taxon>Spirochaetales</taxon>
        <taxon>Treponemataceae</taxon>
        <taxon>Treponema</taxon>
    </lineage>
</organism>
<evidence type="ECO:0000256" key="13">
    <source>
        <dbReference type="ARBA" id="ARBA00022909"/>
    </source>
</evidence>
<feature type="domain" description="Mur ligase central" evidence="23">
    <location>
        <begin position="52"/>
        <end position="282"/>
    </location>
</feature>
<evidence type="ECO:0000259" key="23">
    <source>
        <dbReference type="Pfam" id="PF08245"/>
    </source>
</evidence>
<dbReference type="AlphaFoldDB" id="A0A9E2L2B1"/>
<reference evidence="24" key="1">
    <citation type="journal article" date="2021" name="PeerJ">
        <title>Extensive microbial diversity within the chicken gut microbiome revealed by metagenomics and culture.</title>
        <authorList>
            <person name="Gilroy R."/>
            <person name="Ravi A."/>
            <person name="Getino M."/>
            <person name="Pursley I."/>
            <person name="Horton D.L."/>
            <person name="Alikhan N.F."/>
            <person name="Baker D."/>
            <person name="Gharbi K."/>
            <person name="Hall N."/>
            <person name="Watson M."/>
            <person name="Adriaenssens E.M."/>
            <person name="Foster-Nyarko E."/>
            <person name="Jarju S."/>
            <person name="Secka A."/>
            <person name="Antonio M."/>
            <person name="Oren A."/>
            <person name="Chaudhuri R.R."/>
            <person name="La Ragione R."/>
            <person name="Hildebrand F."/>
            <person name="Pallen M.J."/>
        </authorList>
    </citation>
    <scope>NUCLEOTIDE SEQUENCE</scope>
    <source>
        <strain evidence="24">Gambia15-2214</strain>
    </source>
</reference>
<evidence type="ECO:0000256" key="17">
    <source>
        <dbReference type="ARBA" id="ARBA00047493"/>
    </source>
</evidence>
<comment type="pathway">
    <text evidence="3">Cofactor biosynthesis; tetrahydrofolylpolyglutamate biosynthesis.</text>
</comment>
<dbReference type="Pfam" id="PF02875">
    <property type="entry name" value="Mur_ligase_C"/>
    <property type="match status" value="1"/>
</dbReference>
<dbReference type="InterPro" id="IPR004101">
    <property type="entry name" value="Mur_ligase_C"/>
</dbReference>
<evidence type="ECO:0000256" key="4">
    <source>
        <dbReference type="ARBA" id="ARBA00008276"/>
    </source>
</evidence>
<comment type="catalytic activity">
    <reaction evidence="19">
        <text>(6R)-5,10-methylenetetrahydrofolyl-(gamma-L-Glu)(n) + L-glutamate + ATP = (6R)-5,10-methylenetetrahydrofolyl-(gamma-L-Glu)(n+1) + ADP + phosphate + H(+)</text>
        <dbReference type="Rhea" id="RHEA:51912"/>
        <dbReference type="Rhea" id="RHEA-COMP:13257"/>
        <dbReference type="Rhea" id="RHEA-COMP:13258"/>
        <dbReference type="ChEBI" id="CHEBI:15378"/>
        <dbReference type="ChEBI" id="CHEBI:29985"/>
        <dbReference type="ChEBI" id="CHEBI:30616"/>
        <dbReference type="ChEBI" id="CHEBI:43474"/>
        <dbReference type="ChEBI" id="CHEBI:136572"/>
        <dbReference type="ChEBI" id="CHEBI:456216"/>
        <dbReference type="EC" id="6.3.2.17"/>
    </reaction>
</comment>
<keyword evidence="10 21" id="KW-0547">Nucleotide-binding</keyword>
<evidence type="ECO:0000256" key="15">
    <source>
        <dbReference type="ARBA" id="ARBA00030592"/>
    </source>
</evidence>
<accession>A0A9E2L2B1</accession>
<evidence type="ECO:0000256" key="11">
    <source>
        <dbReference type="ARBA" id="ARBA00022840"/>
    </source>
</evidence>
<comment type="function">
    <text evidence="1">Functions in two distinct reactions of the de novo folate biosynthetic pathway. Catalyzes the addition of a glutamate residue to dihydropteroate (7,8-dihydropteroate or H2Pte) to form dihydrofolate (7,8-dihydrofolate monoglutamate or H2Pte-Glu). Also catalyzes successive additions of L-glutamate to tetrahydrofolate or 10-formyltetrahydrofolate or 5,10-methylenetetrahydrofolate, leading to folylpolyglutamate derivatives.</text>
</comment>
<evidence type="ECO:0000256" key="5">
    <source>
        <dbReference type="ARBA" id="ARBA00013023"/>
    </source>
</evidence>
<dbReference type="GO" id="GO:0005524">
    <property type="term" value="F:ATP binding"/>
    <property type="evidence" value="ECO:0007669"/>
    <property type="project" value="UniProtKB-KW"/>
</dbReference>
<evidence type="ECO:0000256" key="8">
    <source>
        <dbReference type="ARBA" id="ARBA00022598"/>
    </source>
</evidence>
<comment type="catalytic activity">
    <reaction evidence="18">
        <text>10-formyltetrahydrofolyl-(gamma-L-Glu)(n) + L-glutamate + ATP = 10-formyltetrahydrofolyl-(gamma-L-Glu)(n+1) + ADP + phosphate + H(+)</text>
        <dbReference type="Rhea" id="RHEA:51904"/>
        <dbReference type="Rhea" id="RHEA-COMP:13088"/>
        <dbReference type="Rhea" id="RHEA-COMP:14300"/>
        <dbReference type="ChEBI" id="CHEBI:15378"/>
        <dbReference type="ChEBI" id="CHEBI:29985"/>
        <dbReference type="ChEBI" id="CHEBI:30616"/>
        <dbReference type="ChEBI" id="CHEBI:43474"/>
        <dbReference type="ChEBI" id="CHEBI:134413"/>
        <dbReference type="ChEBI" id="CHEBI:456216"/>
        <dbReference type="EC" id="6.3.2.17"/>
    </reaction>
</comment>
<dbReference type="InterPro" id="IPR036615">
    <property type="entry name" value="Mur_ligase_C_dom_sf"/>
</dbReference>
<evidence type="ECO:0000256" key="19">
    <source>
        <dbReference type="ARBA" id="ARBA00049035"/>
    </source>
</evidence>
<sequence>MEDYSLESLQKWLNSFLNFERLPKKNMFWLDTMEYLCKVFHEPQNSFSSVHVAGSKGKGSVSKMIASILQEASFVTGLYASPHIVDFSERIGTASGSLEKGVYEAAFRELKKGIENLPSQDINQRPITWFELVTLFSFLAFRQKKVDWGVFEVGLGGRLDATNVLVPTISVITPIELEHTEYLGDTLEKIAGEKAGIIKKHVPVVVADAKPSVRDVFAAKATETESPIYFLQDYVEHCTFQFNQDYTMSVEFALPQFKRPIHTKLSLLGEFQAKNAALAALTVKLLFPDMDESLIERGLASSTLPGRFEIISTDPLIVLDGAHTINSISVTLKTFSALCSQKPAVLFACAADKDMEHIAPLFKNIDNITLTIPGAEKQSAPETLQKSFTQSGLSYTFESDYVYAIKSSIEKAKKTKTPLLITGSFYLLAETKKLLSV</sequence>
<dbReference type="GO" id="GO:0046656">
    <property type="term" value="P:folic acid biosynthetic process"/>
    <property type="evidence" value="ECO:0007669"/>
    <property type="project" value="UniProtKB-KW"/>
</dbReference>
<dbReference type="InterPro" id="IPR018109">
    <property type="entry name" value="Folylpolyglutamate_synth_CS"/>
</dbReference>
<evidence type="ECO:0000313" key="25">
    <source>
        <dbReference type="Proteomes" id="UP000823914"/>
    </source>
</evidence>
<evidence type="ECO:0000256" key="18">
    <source>
        <dbReference type="ARBA" id="ARBA00047808"/>
    </source>
</evidence>
<dbReference type="Proteomes" id="UP000823914">
    <property type="component" value="Unassembled WGS sequence"/>
</dbReference>
<gene>
    <name evidence="24" type="ORF">IAA16_02340</name>
</gene>
<name>A0A9E2L2B1_9SPIR</name>
<dbReference type="Gene3D" id="3.90.190.20">
    <property type="entry name" value="Mur ligase, C-terminal domain"/>
    <property type="match status" value="1"/>
</dbReference>
<evidence type="ECO:0000256" key="16">
    <source>
        <dbReference type="ARBA" id="ARBA00032510"/>
    </source>
</evidence>
<dbReference type="GO" id="GO:0008841">
    <property type="term" value="F:dihydrofolate synthase activity"/>
    <property type="evidence" value="ECO:0007669"/>
    <property type="project" value="UniProtKB-EC"/>
</dbReference>
<dbReference type="Pfam" id="PF08245">
    <property type="entry name" value="Mur_ligase_M"/>
    <property type="match status" value="1"/>
</dbReference>
<evidence type="ECO:0000256" key="3">
    <source>
        <dbReference type="ARBA" id="ARBA00005150"/>
    </source>
</evidence>
<evidence type="ECO:0000256" key="20">
    <source>
        <dbReference type="ARBA" id="ARBA00049161"/>
    </source>
</evidence>
<evidence type="ECO:0000256" key="12">
    <source>
        <dbReference type="ARBA" id="ARBA00022842"/>
    </source>
</evidence>
<comment type="pathway">
    <text evidence="2">Cofactor biosynthesis; tetrahydrofolate biosynthesis; 7,8-dihydrofolate from 2-amino-4-hydroxy-6-hydroxymethyl-7,8-dihydropteridine diphosphate and 4-aminobenzoate: step 2/2.</text>
</comment>
<feature type="domain" description="Mur ligase C-terminal" evidence="22">
    <location>
        <begin position="306"/>
        <end position="424"/>
    </location>
</feature>
<dbReference type="GO" id="GO:0005737">
    <property type="term" value="C:cytoplasm"/>
    <property type="evidence" value="ECO:0007669"/>
    <property type="project" value="TreeGrafter"/>
</dbReference>
<evidence type="ECO:0000256" key="2">
    <source>
        <dbReference type="ARBA" id="ARBA00004799"/>
    </source>
</evidence>
<keyword evidence="8 21" id="KW-0436">Ligase</keyword>
<comment type="caution">
    <text evidence="24">The sequence shown here is derived from an EMBL/GenBank/DDBJ whole genome shotgun (WGS) entry which is preliminary data.</text>
</comment>
<dbReference type="Gene3D" id="3.40.1190.10">
    <property type="entry name" value="Mur-like, catalytic domain"/>
    <property type="match status" value="1"/>
</dbReference>
<dbReference type="InterPro" id="IPR013221">
    <property type="entry name" value="Mur_ligase_cen"/>
</dbReference>
<dbReference type="EC" id="6.3.2.12" evidence="5"/>
<evidence type="ECO:0000256" key="10">
    <source>
        <dbReference type="ARBA" id="ARBA00022741"/>
    </source>
</evidence>
<comment type="catalytic activity">
    <reaction evidence="20">
        <text>7,8-dihydropteroate + L-glutamate + ATP = 7,8-dihydrofolate + ADP + phosphate + H(+)</text>
        <dbReference type="Rhea" id="RHEA:23584"/>
        <dbReference type="ChEBI" id="CHEBI:15378"/>
        <dbReference type="ChEBI" id="CHEBI:17839"/>
        <dbReference type="ChEBI" id="CHEBI:29985"/>
        <dbReference type="ChEBI" id="CHEBI:30616"/>
        <dbReference type="ChEBI" id="CHEBI:43474"/>
        <dbReference type="ChEBI" id="CHEBI:57451"/>
        <dbReference type="ChEBI" id="CHEBI:456216"/>
        <dbReference type="EC" id="6.3.2.12"/>
    </reaction>
</comment>
<evidence type="ECO:0000256" key="1">
    <source>
        <dbReference type="ARBA" id="ARBA00002714"/>
    </source>
</evidence>
<comment type="catalytic activity">
    <reaction evidence="17">
        <text>(6S)-5,6,7,8-tetrahydrofolyl-(gamma-L-Glu)(n) + L-glutamate + ATP = (6S)-5,6,7,8-tetrahydrofolyl-(gamma-L-Glu)(n+1) + ADP + phosphate + H(+)</text>
        <dbReference type="Rhea" id="RHEA:10580"/>
        <dbReference type="Rhea" id="RHEA-COMP:14738"/>
        <dbReference type="Rhea" id="RHEA-COMP:14740"/>
        <dbReference type="ChEBI" id="CHEBI:15378"/>
        <dbReference type="ChEBI" id="CHEBI:29985"/>
        <dbReference type="ChEBI" id="CHEBI:30616"/>
        <dbReference type="ChEBI" id="CHEBI:43474"/>
        <dbReference type="ChEBI" id="CHEBI:141005"/>
        <dbReference type="ChEBI" id="CHEBI:456216"/>
        <dbReference type="EC" id="6.3.2.17"/>
    </reaction>
</comment>
<dbReference type="NCBIfam" id="TIGR01499">
    <property type="entry name" value="folC"/>
    <property type="match status" value="1"/>
</dbReference>
<evidence type="ECO:0000256" key="6">
    <source>
        <dbReference type="ARBA" id="ARBA00013025"/>
    </source>
</evidence>
<dbReference type="PROSITE" id="PS01012">
    <property type="entry name" value="FOLYLPOLYGLU_SYNT_2"/>
    <property type="match status" value="1"/>
</dbReference>
<dbReference type="GO" id="GO:0046872">
    <property type="term" value="F:metal ion binding"/>
    <property type="evidence" value="ECO:0007669"/>
    <property type="project" value="UniProtKB-KW"/>
</dbReference>
<reference evidence="24" key="2">
    <citation type="submission" date="2021-04" db="EMBL/GenBank/DDBJ databases">
        <authorList>
            <person name="Gilroy R."/>
        </authorList>
    </citation>
    <scope>NUCLEOTIDE SEQUENCE</scope>
    <source>
        <strain evidence="24">Gambia15-2214</strain>
    </source>
</reference>
<keyword evidence="13" id="KW-0289">Folate biosynthesis</keyword>
<dbReference type="SUPFAM" id="SSF53623">
    <property type="entry name" value="MurD-like peptide ligases, catalytic domain"/>
    <property type="match status" value="1"/>
</dbReference>
<keyword evidence="11 21" id="KW-0067">ATP-binding</keyword>
<dbReference type="EMBL" id="JAHLFV010000054">
    <property type="protein sequence ID" value="MBU3849386.1"/>
    <property type="molecule type" value="Genomic_DNA"/>
</dbReference>
<keyword evidence="12" id="KW-0460">Magnesium</keyword>
<dbReference type="InterPro" id="IPR036565">
    <property type="entry name" value="Mur-like_cat_sf"/>
</dbReference>
<keyword evidence="9" id="KW-0479">Metal-binding</keyword>